<dbReference type="InterPro" id="IPR002347">
    <property type="entry name" value="SDR_fam"/>
</dbReference>
<dbReference type="RefSeq" id="XP_031560761.1">
    <property type="nucleotide sequence ID" value="XM_031704901.1"/>
</dbReference>
<sequence length="541" mass="60592">MTRVAVVTGGNRGIGFCIVKQLSKQFDGVIILTARDEKQGADACAKIKGDGTADIESHQLDITSQENIAQLKDHVKEKFGGLDVLVNNAAILIPSSSGISYASNAELCVKTNFFGTLDVCKAMFPLLRDQARVVNVSSLMGSLKIVDPSLQKKFNSPKLTVNECVALMNKYVSDVKAGKAKENGWPDENSVQSPAYSMSKLGVTVLTTVMAKELDSKRGILLNAVCPGWCRTDMGGPKAQRSPETGARTCVYAALLPPNQTSPNGRLLRDEKIWQWKQLVLRNVEGYEGRRNDLIFCGSEGQQHVVFFPGDIQNYADEMDKNWKQWDLETIAKLLDKRFPNSFIWVVRPSRYHIKTFSCYNNFVEANLFGVPDHRNTEYGALLHLKALITSGVRQVLDIPEKEEDITSDFPIIIIGFSKGCCVLNQIIHELSSVTTGIDARLNDFVSRISAMYWLDGGHSGEANTWITDEKYLYYLAKHIPSIRVHVTPYQIKDWTRPWIGKEEKIFVDKLKALGANVKVREHFGDKDPSLFYHFKLLESF</sequence>
<evidence type="ECO:0000256" key="3">
    <source>
        <dbReference type="ARBA" id="ARBA00023002"/>
    </source>
</evidence>
<dbReference type="InParanoid" id="A0A6P8HZP9"/>
<dbReference type="InterPro" id="IPR018881">
    <property type="entry name" value="C2orf69_mit"/>
</dbReference>
<dbReference type="Pfam" id="PF00106">
    <property type="entry name" value="adh_short"/>
    <property type="match status" value="2"/>
</dbReference>
<evidence type="ECO:0000256" key="4">
    <source>
        <dbReference type="ARBA" id="ARBA00026118"/>
    </source>
</evidence>
<accession>A0A6P8HZP9</accession>
<dbReference type="AlphaFoldDB" id="A0A6P8HZP9"/>
<dbReference type="OrthoDB" id="419333at2759"/>
<evidence type="ECO:0000256" key="2">
    <source>
        <dbReference type="ARBA" id="ARBA00022857"/>
    </source>
</evidence>
<dbReference type="InterPro" id="IPR045313">
    <property type="entry name" value="CBR1-like"/>
</dbReference>
<evidence type="ECO:0000313" key="5">
    <source>
        <dbReference type="Proteomes" id="UP000515163"/>
    </source>
</evidence>
<comment type="similarity">
    <text evidence="1">Belongs to the short-chain dehydrogenases/reductases (SDR) family.</text>
</comment>
<dbReference type="GO" id="GO:0004090">
    <property type="term" value="F:carbonyl reductase (NADPH) activity"/>
    <property type="evidence" value="ECO:0007669"/>
    <property type="project" value="UniProtKB-EC"/>
</dbReference>
<dbReference type="EC" id="1.1.1.184" evidence="4"/>
<organism evidence="5 6">
    <name type="scientific">Actinia tenebrosa</name>
    <name type="common">Australian red waratah sea anemone</name>
    <dbReference type="NCBI Taxonomy" id="6105"/>
    <lineage>
        <taxon>Eukaryota</taxon>
        <taxon>Metazoa</taxon>
        <taxon>Cnidaria</taxon>
        <taxon>Anthozoa</taxon>
        <taxon>Hexacorallia</taxon>
        <taxon>Actiniaria</taxon>
        <taxon>Actiniidae</taxon>
        <taxon>Actinia</taxon>
    </lineage>
</organism>
<dbReference type="InterPro" id="IPR036291">
    <property type="entry name" value="NAD(P)-bd_dom_sf"/>
</dbReference>
<dbReference type="PANTHER" id="PTHR43963">
    <property type="entry name" value="CARBONYL REDUCTASE 1-RELATED"/>
    <property type="match status" value="1"/>
</dbReference>
<dbReference type="PANTHER" id="PTHR43963:SF6">
    <property type="entry name" value="CHAIN DEHYDROGENASE FAMILY PROTEIN, PUTATIVE (AFU_ORTHOLOGUE AFUA_3G15350)-RELATED"/>
    <property type="match status" value="1"/>
</dbReference>
<proteinExistence type="inferred from homology"/>
<dbReference type="Gene3D" id="3.40.50.720">
    <property type="entry name" value="NAD(P)-binding Rossmann-like Domain"/>
    <property type="match status" value="1"/>
</dbReference>
<reference evidence="6" key="1">
    <citation type="submission" date="2025-08" db="UniProtKB">
        <authorList>
            <consortium name="RefSeq"/>
        </authorList>
    </citation>
    <scope>IDENTIFICATION</scope>
    <source>
        <tissue evidence="6">Tentacle</tissue>
    </source>
</reference>
<evidence type="ECO:0000313" key="6">
    <source>
        <dbReference type="RefSeq" id="XP_031560761.1"/>
    </source>
</evidence>
<keyword evidence="2" id="KW-0521">NADP</keyword>
<protein>
    <recommendedName>
        <fullName evidence="4">carbonyl reductase (NADPH)</fullName>
        <ecNumber evidence="4">1.1.1.184</ecNumber>
    </recommendedName>
</protein>
<evidence type="ECO:0000256" key="1">
    <source>
        <dbReference type="ARBA" id="ARBA00006484"/>
    </source>
</evidence>
<dbReference type="Proteomes" id="UP000515163">
    <property type="component" value="Unplaced"/>
</dbReference>
<dbReference type="PRINTS" id="PR00081">
    <property type="entry name" value="GDHRDH"/>
</dbReference>
<keyword evidence="5" id="KW-1185">Reference proteome</keyword>
<dbReference type="SUPFAM" id="SSF51735">
    <property type="entry name" value="NAD(P)-binding Rossmann-fold domains"/>
    <property type="match status" value="1"/>
</dbReference>
<dbReference type="PRINTS" id="PR00080">
    <property type="entry name" value="SDRFAMILY"/>
</dbReference>
<name>A0A6P8HZP9_ACTTE</name>
<keyword evidence="3" id="KW-0560">Oxidoreductase</keyword>
<dbReference type="InterPro" id="IPR020904">
    <property type="entry name" value="Sc_DH/Rdtase_CS"/>
</dbReference>
<dbReference type="Pfam" id="PF10561">
    <property type="entry name" value="C2orf69"/>
    <property type="match status" value="2"/>
</dbReference>
<dbReference type="PROSITE" id="PS00061">
    <property type="entry name" value="ADH_SHORT"/>
    <property type="match status" value="1"/>
</dbReference>
<gene>
    <name evidence="6" type="primary">LOC116296802</name>
</gene>
<dbReference type="CDD" id="cd05324">
    <property type="entry name" value="carb_red_PTCR-like_SDR_c"/>
    <property type="match status" value="1"/>
</dbReference>
<dbReference type="GeneID" id="116296802"/>
<dbReference type="KEGG" id="aten:116296802"/>